<keyword evidence="2" id="KW-1185">Reference proteome</keyword>
<dbReference type="Proteomes" id="UP000467841">
    <property type="component" value="Unassembled WGS sequence"/>
</dbReference>
<accession>A0A6D2IV87</accession>
<gene>
    <name evidence="1" type="ORF">MERR_LOCUS18349</name>
</gene>
<sequence>MRVMKKQFKNGLLSAMKSKLMILIWCKLPKLHGNEIFMMMILNPKQRMVETWSLNQNTFLKILCFVTHHLLSNCGLLTISMY</sequence>
<protein>
    <submittedName>
        <fullName evidence="1">Uncharacterized protein</fullName>
    </submittedName>
</protein>
<reference evidence="1" key="1">
    <citation type="submission" date="2020-01" db="EMBL/GenBank/DDBJ databases">
        <authorList>
            <person name="Mishra B."/>
        </authorList>
    </citation>
    <scope>NUCLEOTIDE SEQUENCE [LARGE SCALE GENOMIC DNA]</scope>
</reference>
<dbReference type="EMBL" id="CACVBM020001103">
    <property type="protein sequence ID" value="CAA7031114.1"/>
    <property type="molecule type" value="Genomic_DNA"/>
</dbReference>
<name>A0A6D2IV87_9BRAS</name>
<evidence type="ECO:0000313" key="2">
    <source>
        <dbReference type="Proteomes" id="UP000467841"/>
    </source>
</evidence>
<organism evidence="1 2">
    <name type="scientific">Microthlaspi erraticum</name>
    <dbReference type="NCBI Taxonomy" id="1685480"/>
    <lineage>
        <taxon>Eukaryota</taxon>
        <taxon>Viridiplantae</taxon>
        <taxon>Streptophyta</taxon>
        <taxon>Embryophyta</taxon>
        <taxon>Tracheophyta</taxon>
        <taxon>Spermatophyta</taxon>
        <taxon>Magnoliopsida</taxon>
        <taxon>eudicotyledons</taxon>
        <taxon>Gunneridae</taxon>
        <taxon>Pentapetalae</taxon>
        <taxon>rosids</taxon>
        <taxon>malvids</taxon>
        <taxon>Brassicales</taxon>
        <taxon>Brassicaceae</taxon>
        <taxon>Coluteocarpeae</taxon>
        <taxon>Microthlaspi</taxon>
    </lineage>
</organism>
<proteinExistence type="predicted"/>
<dbReference type="AlphaFoldDB" id="A0A6D2IV87"/>
<evidence type="ECO:0000313" key="1">
    <source>
        <dbReference type="EMBL" id="CAA7031114.1"/>
    </source>
</evidence>
<comment type="caution">
    <text evidence="1">The sequence shown here is derived from an EMBL/GenBank/DDBJ whole genome shotgun (WGS) entry which is preliminary data.</text>
</comment>